<dbReference type="Proteomes" id="UP000236728">
    <property type="component" value="Unassembled WGS sequence"/>
</dbReference>
<name>A0A1H5UQ78_9BACT</name>
<proteinExistence type="predicted"/>
<dbReference type="GO" id="GO:0016787">
    <property type="term" value="F:hydrolase activity"/>
    <property type="evidence" value="ECO:0007669"/>
    <property type="project" value="UniProtKB-KW"/>
</dbReference>
<dbReference type="EMBL" id="FNVA01000001">
    <property type="protein sequence ID" value="SEF77134.1"/>
    <property type="molecule type" value="Genomic_DNA"/>
</dbReference>
<dbReference type="AlphaFoldDB" id="A0A1H5UQ78"/>
<dbReference type="SUPFAM" id="SSF55545">
    <property type="entry name" value="beta-N-acetylhexosaminidase-like domain"/>
    <property type="match status" value="1"/>
</dbReference>
<keyword evidence="1" id="KW-0378">Hydrolase</keyword>
<reference evidence="3 4" key="1">
    <citation type="submission" date="2016-10" db="EMBL/GenBank/DDBJ databases">
        <authorList>
            <person name="de Groot N.N."/>
        </authorList>
    </citation>
    <scope>NUCLEOTIDE SEQUENCE [LARGE SCALE GENOMIC DNA]</scope>
    <source>
        <strain evidence="3 4">DSM 22489</strain>
    </source>
</reference>
<dbReference type="GO" id="GO:0005975">
    <property type="term" value="P:carbohydrate metabolic process"/>
    <property type="evidence" value="ECO:0007669"/>
    <property type="project" value="UniProtKB-ARBA"/>
</dbReference>
<organism evidence="3 4">
    <name type="scientific">Bryocella elongata</name>
    <dbReference type="NCBI Taxonomy" id="863522"/>
    <lineage>
        <taxon>Bacteria</taxon>
        <taxon>Pseudomonadati</taxon>
        <taxon>Acidobacteriota</taxon>
        <taxon>Terriglobia</taxon>
        <taxon>Terriglobales</taxon>
        <taxon>Acidobacteriaceae</taxon>
        <taxon>Bryocella</taxon>
    </lineage>
</organism>
<evidence type="ECO:0000256" key="1">
    <source>
        <dbReference type="ARBA" id="ARBA00022801"/>
    </source>
</evidence>
<dbReference type="Gene3D" id="3.30.379.10">
    <property type="entry name" value="Chitobiase/beta-hexosaminidase domain 2-like"/>
    <property type="match status" value="1"/>
</dbReference>
<feature type="signal peptide" evidence="2">
    <location>
        <begin position="1"/>
        <end position="24"/>
    </location>
</feature>
<gene>
    <name evidence="3" type="ORF">SAMN05421819_1131</name>
</gene>
<evidence type="ECO:0000256" key="2">
    <source>
        <dbReference type="SAM" id="SignalP"/>
    </source>
</evidence>
<evidence type="ECO:0000313" key="4">
    <source>
        <dbReference type="Proteomes" id="UP000236728"/>
    </source>
</evidence>
<dbReference type="InterPro" id="IPR029018">
    <property type="entry name" value="Hex-like_dom2"/>
</dbReference>
<protein>
    <submittedName>
        <fullName evidence="3">Uncharacterized protein</fullName>
    </submittedName>
</protein>
<sequence>MPTFLKKCSWIAICLTGLPMPSGALSTLRRPFRSKQTLVVVRSDANAPERAAVDLLLEEEKARTGQSWTLHRGGIASLSGASEDRLLLVIAEVSQVDQLLPVTLRDAWARESPSPAFRTRTEGFTVRTFRDGGRVVLIVAGNDSRGVLYGVGYLLRHMELSEGRTVLAQPLSLTSAPEYPIRSHQIGYRYKNNTYDAWTLPMFEQHIRDLAVFGISGLQVIAPVSDDRATSPLYPAPALETVVGISRLLDKYGLDCELYYPEMRKDYTDPALVEAELKDFESLVKAMPRIDALYVPGGDPGHTAPGPLLNLVERESEVLHRYHPKATIWISAQGFDRSSFEEFYALLKEGQPSWLTGVFFGPQSRDSFETQRAKIPARYRMLFYPDIGHTMHAQFPVPEWDPVFALTEGREPIDPRPVDETKIYRHFAHLHTGFVTYSEGVNDDVNKFLWTRLGWSGHTDPHETLEDYSRYFLGPRIGRDPSTRFADAVFTLEQGWRGPLATNRQIPRTLSLLQQLESEASPKQRNNWRFESALYRATYDALLQQRLLVESQQERSAIAMLSSAAETGSTAAMDAASAALQSPPADSELRGQLEDLANRLFAHARLQLSVSKFGASGVERGANLDHADIPLNDRVWLERRFAEIRRLSGEKQRLEAIAEIVNWEHPANGAIYDDLGMPGKEPHLVRGQGFDADPEMYETAIDGIADRTTEDGWRLSELDYAETLYEYPLEMRYTGLNPHKRYRLRITYAGEDYTLPLKLVANGTLVVHPARLRKSNPETVEFELPSAATLNGTLDLRWDRPDGVGGGGRGRQVAEVWLIPSR</sequence>
<evidence type="ECO:0000313" key="3">
    <source>
        <dbReference type="EMBL" id="SEF77134.1"/>
    </source>
</evidence>
<keyword evidence="4" id="KW-1185">Reference proteome</keyword>
<feature type="chain" id="PRO_5009286405" evidence="2">
    <location>
        <begin position="25"/>
        <end position="822"/>
    </location>
</feature>
<accession>A0A1H5UQ78</accession>
<keyword evidence="2" id="KW-0732">Signal</keyword>